<proteinExistence type="predicted"/>
<keyword evidence="2" id="KW-0813">Transport</keyword>
<feature type="transmembrane region" description="Helical" evidence="7">
    <location>
        <begin position="367"/>
        <end position="385"/>
    </location>
</feature>
<evidence type="ECO:0000256" key="5">
    <source>
        <dbReference type="ARBA" id="ARBA00022989"/>
    </source>
</evidence>
<evidence type="ECO:0000256" key="7">
    <source>
        <dbReference type="SAM" id="Phobius"/>
    </source>
</evidence>
<reference evidence="8" key="1">
    <citation type="submission" date="2018-05" db="EMBL/GenBank/DDBJ databases">
        <authorList>
            <person name="Lanie J.A."/>
            <person name="Ng W.-L."/>
            <person name="Kazmierczak K.M."/>
            <person name="Andrzejewski T.M."/>
            <person name="Davidsen T.M."/>
            <person name="Wayne K.J."/>
            <person name="Tettelin H."/>
            <person name="Glass J.I."/>
            <person name="Rusch D."/>
            <person name="Podicherti R."/>
            <person name="Tsui H.-C.T."/>
            <person name="Winkler M.E."/>
        </authorList>
    </citation>
    <scope>NUCLEOTIDE SEQUENCE</scope>
</reference>
<feature type="transmembrane region" description="Helical" evidence="7">
    <location>
        <begin position="391"/>
        <end position="412"/>
    </location>
</feature>
<accession>A0A381PVM8</accession>
<comment type="subcellular location">
    <subcellularLocation>
        <location evidence="1">Cell membrane</location>
        <topology evidence="1">Multi-pass membrane protein</topology>
    </subcellularLocation>
</comment>
<dbReference type="InterPro" id="IPR048279">
    <property type="entry name" value="MdtK-like"/>
</dbReference>
<keyword evidence="5 7" id="KW-1133">Transmembrane helix</keyword>
<evidence type="ECO:0000256" key="4">
    <source>
        <dbReference type="ARBA" id="ARBA00022692"/>
    </source>
</evidence>
<dbReference type="GO" id="GO:0042910">
    <property type="term" value="F:xenobiotic transmembrane transporter activity"/>
    <property type="evidence" value="ECO:0007669"/>
    <property type="project" value="InterPro"/>
</dbReference>
<evidence type="ECO:0000256" key="2">
    <source>
        <dbReference type="ARBA" id="ARBA00022448"/>
    </source>
</evidence>
<dbReference type="GO" id="GO:0015297">
    <property type="term" value="F:antiporter activity"/>
    <property type="evidence" value="ECO:0007669"/>
    <property type="project" value="InterPro"/>
</dbReference>
<dbReference type="GO" id="GO:0005886">
    <property type="term" value="C:plasma membrane"/>
    <property type="evidence" value="ECO:0007669"/>
    <property type="project" value="UniProtKB-SubCell"/>
</dbReference>
<dbReference type="AlphaFoldDB" id="A0A381PVM8"/>
<feature type="transmembrane region" description="Helical" evidence="7">
    <location>
        <begin position="335"/>
        <end position="360"/>
    </location>
</feature>
<keyword evidence="6 7" id="KW-0472">Membrane</keyword>
<feature type="transmembrane region" description="Helical" evidence="7">
    <location>
        <begin position="76"/>
        <end position="102"/>
    </location>
</feature>
<keyword evidence="3" id="KW-1003">Cell membrane</keyword>
<organism evidence="8">
    <name type="scientific">marine metagenome</name>
    <dbReference type="NCBI Taxonomy" id="408172"/>
    <lineage>
        <taxon>unclassified sequences</taxon>
        <taxon>metagenomes</taxon>
        <taxon>ecological metagenomes</taxon>
    </lineage>
</organism>
<feature type="transmembrane region" description="Helical" evidence="7">
    <location>
        <begin position="146"/>
        <end position="167"/>
    </location>
</feature>
<feature type="transmembrane region" description="Helical" evidence="7">
    <location>
        <begin position="114"/>
        <end position="134"/>
    </location>
</feature>
<dbReference type="NCBIfam" id="TIGR00797">
    <property type="entry name" value="matE"/>
    <property type="match status" value="1"/>
</dbReference>
<evidence type="ECO:0000256" key="6">
    <source>
        <dbReference type="ARBA" id="ARBA00023136"/>
    </source>
</evidence>
<name>A0A381PVM8_9ZZZZ</name>
<evidence type="ECO:0008006" key="9">
    <source>
        <dbReference type="Google" id="ProtNLM"/>
    </source>
</evidence>
<protein>
    <recommendedName>
        <fullName evidence="9">Polysaccharide biosynthesis protein C-terminal domain-containing protein</fullName>
    </recommendedName>
</protein>
<feature type="transmembrane region" description="Helical" evidence="7">
    <location>
        <begin position="299"/>
        <end position="323"/>
    </location>
</feature>
<dbReference type="PANTHER" id="PTHR43549">
    <property type="entry name" value="MULTIDRUG RESISTANCE PROTEIN YPNP-RELATED"/>
    <property type="match status" value="1"/>
</dbReference>
<dbReference type="InterPro" id="IPR052031">
    <property type="entry name" value="Membrane_Transporter-Flippase"/>
</dbReference>
<keyword evidence="4 7" id="KW-0812">Transmembrane</keyword>
<evidence type="ECO:0000256" key="1">
    <source>
        <dbReference type="ARBA" id="ARBA00004651"/>
    </source>
</evidence>
<feature type="transmembrane region" description="Helical" evidence="7">
    <location>
        <begin position="179"/>
        <end position="198"/>
    </location>
</feature>
<gene>
    <name evidence="8" type="ORF">METZ01_LOCUS23824</name>
</gene>
<evidence type="ECO:0000313" key="8">
    <source>
        <dbReference type="EMBL" id="SUZ70970.1"/>
    </source>
</evidence>
<evidence type="ECO:0000256" key="3">
    <source>
        <dbReference type="ARBA" id="ARBA00022475"/>
    </source>
</evidence>
<dbReference type="PANTHER" id="PTHR43549:SF3">
    <property type="entry name" value="MULTIDRUG RESISTANCE PROTEIN YPNP-RELATED"/>
    <property type="match status" value="1"/>
</dbReference>
<feature type="transmembrane region" description="Helical" evidence="7">
    <location>
        <begin position="32"/>
        <end position="55"/>
    </location>
</feature>
<dbReference type="Pfam" id="PF01554">
    <property type="entry name" value="MatE"/>
    <property type="match status" value="2"/>
</dbReference>
<dbReference type="PIRSF" id="PIRSF006603">
    <property type="entry name" value="DinF"/>
    <property type="match status" value="1"/>
</dbReference>
<sequence>MAMGSITMNVAQLGEAVYLGFLGTEALAAMGFAYPITITLFAFAMGIGTGASSVIARAAGSGQRGDVRRLVSHAELLAVLVGTILGLGGYFAAPSIAALLGAQDAVLAMTVEYLQVYMIGMPFFLLSIVGSTLLRATGSAASPGIIMTAGSIIQIILCPFFIFDSFWGLGLGLGIAGAAWAYVVSRFMSVFLFVLLLVRARMVHWSIVGVINSWKAILYVGGPAIASGLVQPLSMAIITRLLASHGHEVVAGFNVASRVETMAHMILWSVYSSSEPFIGQNWGARLYDRVKKALTLCHGFCLAWGVLTFAVMMLVGTTLVAMIDDNPIVIDVARSFFLVIPLSIGFMGMMSVASSCFNALGKPFPPFVISLLRTLILYVPLAIVANRLWGYQGIFIATAVTNVVVGLMAWIWNRSYVYKIAALSA</sequence>
<dbReference type="InterPro" id="IPR002528">
    <property type="entry name" value="MATE_fam"/>
</dbReference>
<dbReference type="EMBL" id="UINC01001106">
    <property type="protein sequence ID" value="SUZ70970.1"/>
    <property type="molecule type" value="Genomic_DNA"/>
</dbReference>